<reference evidence="3" key="1">
    <citation type="journal article" date="2019" name="Plant Biotechnol. J.">
        <title>Genome sequencing of the Australian wild diploid species Gossypium australe highlights disease resistance and delayed gland morphogenesis.</title>
        <authorList>
            <person name="Cai Y."/>
            <person name="Cai X."/>
            <person name="Wang Q."/>
            <person name="Wang P."/>
            <person name="Zhang Y."/>
            <person name="Cai C."/>
            <person name="Xu Y."/>
            <person name="Wang K."/>
            <person name="Zhou Z."/>
            <person name="Wang C."/>
            <person name="Geng S."/>
            <person name="Li B."/>
            <person name="Dong Q."/>
            <person name="Hou Y."/>
            <person name="Wang H."/>
            <person name="Ai P."/>
            <person name="Liu Z."/>
            <person name="Yi F."/>
            <person name="Sun M."/>
            <person name="An G."/>
            <person name="Cheng J."/>
            <person name="Zhang Y."/>
            <person name="Shi Q."/>
            <person name="Xie Y."/>
            <person name="Shi X."/>
            <person name="Chang Y."/>
            <person name="Huang F."/>
            <person name="Chen Y."/>
            <person name="Hong S."/>
            <person name="Mi L."/>
            <person name="Sun Q."/>
            <person name="Zhang L."/>
            <person name="Zhou B."/>
            <person name="Peng R."/>
            <person name="Zhang X."/>
            <person name="Liu F."/>
        </authorList>
    </citation>
    <scope>NUCLEOTIDE SEQUENCE [LARGE SCALE GENOMIC DNA]</scope>
    <source>
        <strain evidence="3">cv. PA1801</strain>
    </source>
</reference>
<feature type="domain" description="Integrase zinc-binding" evidence="1">
    <location>
        <begin position="100"/>
        <end position="150"/>
    </location>
</feature>
<name>A0A5B6VMY5_9ROSI</name>
<evidence type="ECO:0000259" key="1">
    <source>
        <dbReference type="Pfam" id="PF17921"/>
    </source>
</evidence>
<sequence>MERNRGEEFREEVEEIRTKLLEEKKEDGTAQKFMGEQYLEARRQELMDLVQCTMSVDEYDTEKANIVANALSHKSLVDLRVIFARMFVSEDGDLLAKLQNEDLRRLILTEAHNSPYAMHPDGNKMYQDLRVLYWWPGLNKGVGDFVVRCLILEWKWEQITMYFVSGLPLGDCG</sequence>
<gene>
    <name evidence="2" type="ORF">EPI10_016199</name>
</gene>
<comment type="caution">
    <text evidence="2">The sequence shown here is derived from an EMBL/GenBank/DDBJ whole genome shotgun (WGS) entry which is preliminary data.</text>
</comment>
<keyword evidence="3" id="KW-1185">Reference proteome</keyword>
<proteinExistence type="predicted"/>
<dbReference type="EMBL" id="SMMG02000006">
    <property type="protein sequence ID" value="KAA3470491.1"/>
    <property type="molecule type" value="Genomic_DNA"/>
</dbReference>
<dbReference type="Proteomes" id="UP000325315">
    <property type="component" value="Unassembled WGS sequence"/>
</dbReference>
<dbReference type="AlphaFoldDB" id="A0A5B6VMY5"/>
<protein>
    <submittedName>
        <fullName evidence="2">Integrase</fullName>
    </submittedName>
</protein>
<dbReference type="InterPro" id="IPR041588">
    <property type="entry name" value="Integrase_H2C2"/>
</dbReference>
<organism evidence="2 3">
    <name type="scientific">Gossypium australe</name>
    <dbReference type="NCBI Taxonomy" id="47621"/>
    <lineage>
        <taxon>Eukaryota</taxon>
        <taxon>Viridiplantae</taxon>
        <taxon>Streptophyta</taxon>
        <taxon>Embryophyta</taxon>
        <taxon>Tracheophyta</taxon>
        <taxon>Spermatophyta</taxon>
        <taxon>Magnoliopsida</taxon>
        <taxon>eudicotyledons</taxon>
        <taxon>Gunneridae</taxon>
        <taxon>Pentapetalae</taxon>
        <taxon>rosids</taxon>
        <taxon>malvids</taxon>
        <taxon>Malvales</taxon>
        <taxon>Malvaceae</taxon>
        <taxon>Malvoideae</taxon>
        <taxon>Gossypium</taxon>
    </lineage>
</organism>
<dbReference type="Gene3D" id="1.10.340.70">
    <property type="match status" value="1"/>
</dbReference>
<dbReference type="OrthoDB" id="413122at2759"/>
<evidence type="ECO:0000313" key="2">
    <source>
        <dbReference type="EMBL" id="KAA3470491.1"/>
    </source>
</evidence>
<accession>A0A5B6VMY5</accession>
<evidence type="ECO:0000313" key="3">
    <source>
        <dbReference type="Proteomes" id="UP000325315"/>
    </source>
</evidence>
<dbReference type="Pfam" id="PF17921">
    <property type="entry name" value="Integrase_H2C2"/>
    <property type="match status" value="1"/>
</dbReference>